<reference evidence="1" key="2">
    <citation type="journal article" date="2021" name="PeerJ">
        <title>Extensive microbial diversity within the chicken gut microbiome revealed by metagenomics and culture.</title>
        <authorList>
            <person name="Gilroy R."/>
            <person name="Ravi A."/>
            <person name="Getino M."/>
            <person name="Pursley I."/>
            <person name="Horton D.L."/>
            <person name="Alikhan N.F."/>
            <person name="Baker D."/>
            <person name="Gharbi K."/>
            <person name="Hall N."/>
            <person name="Watson M."/>
            <person name="Adriaenssens E.M."/>
            <person name="Foster-Nyarko E."/>
            <person name="Jarju S."/>
            <person name="Secka A."/>
            <person name="Antonio M."/>
            <person name="Oren A."/>
            <person name="Chaudhuri R.R."/>
            <person name="La Ragione R."/>
            <person name="Hildebrand F."/>
            <person name="Pallen M.J."/>
        </authorList>
    </citation>
    <scope>NUCLEOTIDE SEQUENCE</scope>
    <source>
        <strain evidence="1">ChiSjej6B24-2974</strain>
    </source>
</reference>
<name>A0A9D1CVM6_9FIRM</name>
<comment type="caution">
    <text evidence="1">The sequence shown here is derived from an EMBL/GenBank/DDBJ whole genome shotgun (WGS) entry which is preliminary data.</text>
</comment>
<gene>
    <name evidence="1" type="ORF">IAA52_03585</name>
</gene>
<dbReference type="EMBL" id="DVFZ01000035">
    <property type="protein sequence ID" value="HIQ82162.1"/>
    <property type="molecule type" value="Genomic_DNA"/>
</dbReference>
<reference evidence="1" key="1">
    <citation type="submission" date="2020-10" db="EMBL/GenBank/DDBJ databases">
        <authorList>
            <person name="Gilroy R."/>
        </authorList>
    </citation>
    <scope>NUCLEOTIDE SEQUENCE</scope>
    <source>
        <strain evidence="1">ChiSjej6B24-2974</strain>
    </source>
</reference>
<dbReference type="AlphaFoldDB" id="A0A9D1CVM6"/>
<dbReference type="Proteomes" id="UP000824260">
    <property type="component" value="Unassembled WGS sequence"/>
</dbReference>
<proteinExistence type="predicted"/>
<organism evidence="1 2">
    <name type="scientific">Candidatus Pullichristensenella stercorigallinarum</name>
    <dbReference type="NCBI Taxonomy" id="2840909"/>
    <lineage>
        <taxon>Bacteria</taxon>
        <taxon>Bacillati</taxon>
        <taxon>Bacillota</taxon>
        <taxon>Clostridia</taxon>
        <taxon>Candidatus Pullichristensenella</taxon>
    </lineage>
</organism>
<evidence type="ECO:0000313" key="1">
    <source>
        <dbReference type="EMBL" id="HIQ82162.1"/>
    </source>
</evidence>
<accession>A0A9D1CVM6</accession>
<sequence>MKSVLESAKQKGYVCVYDHPDDPSSFCVGRVIGVDERHALLQCLDADGRDDGWTLKPIEQVYAVEEDTAYLSRLALLARRFEHSSPLEAGDGSMLEAMARHVLKERACVSIELHESGVFDMQGYVVRAEGGILHIRQLSDDGADNGVAHIRMDAITRADWDSDRERRLEFLSALQSAAES</sequence>
<evidence type="ECO:0000313" key="2">
    <source>
        <dbReference type="Proteomes" id="UP000824260"/>
    </source>
</evidence>
<protein>
    <submittedName>
        <fullName evidence="1">Uncharacterized protein</fullName>
    </submittedName>
</protein>